<dbReference type="Proteomes" id="UP001497516">
    <property type="component" value="Chromosome 4"/>
</dbReference>
<organism evidence="1 2">
    <name type="scientific">Linum trigynum</name>
    <dbReference type="NCBI Taxonomy" id="586398"/>
    <lineage>
        <taxon>Eukaryota</taxon>
        <taxon>Viridiplantae</taxon>
        <taxon>Streptophyta</taxon>
        <taxon>Embryophyta</taxon>
        <taxon>Tracheophyta</taxon>
        <taxon>Spermatophyta</taxon>
        <taxon>Magnoliopsida</taxon>
        <taxon>eudicotyledons</taxon>
        <taxon>Gunneridae</taxon>
        <taxon>Pentapetalae</taxon>
        <taxon>rosids</taxon>
        <taxon>fabids</taxon>
        <taxon>Malpighiales</taxon>
        <taxon>Linaceae</taxon>
        <taxon>Linum</taxon>
    </lineage>
</organism>
<reference evidence="1 2" key="1">
    <citation type="submission" date="2024-04" db="EMBL/GenBank/DDBJ databases">
        <authorList>
            <person name="Fracassetti M."/>
        </authorList>
    </citation>
    <scope>NUCLEOTIDE SEQUENCE [LARGE SCALE GENOMIC DNA]</scope>
</reference>
<dbReference type="AlphaFoldDB" id="A0AAV2EBT5"/>
<name>A0AAV2EBT5_9ROSI</name>
<proteinExistence type="predicted"/>
<dbReference type="EMBL" id="OZ034817">
    <property type="protein sequence ID" value="CAL1383143.1"/>
    <property type="molecule type" value="Genomic_DNA"/>
</dbReference>
<sequence length="80" mass="9296">MRNNDTLGRFKCFFISRRLYSTTRGASKLELVMMTLMANSVESCYIPQPKTKSQELAMDEFIHDGERALLQCDLRTHHLV</sequence>
<keyword evidence="2" id="KW-1185">Reference proteome</keyword>
<accession>A0AAV2EBT5</accession>
<evidence type="ECO:0000313" key="1">
    <source>
        <dbReference type="EMBL" id="CAL1383143.1"/>
    </source>
</evidence>
<protein>
    <submittedName>
        <fullName evidence="1">Uncharacterized protein</fullName>
    </submittedName>
</protein>
<gene>
    <name evidence="1" type="ORF">LTRI10_LOCUS24431</name>
</gene>
<evidence type="ECO:0000313" key="2">
    <source>
        <dbReference type="Proteomes" id="UP001497516"/>
    </source>
</evidence>